<sequence>MERCRTRVKTYADLFLLKSTSLERSRAVLSEQYVLIIRNMCIDRRSRVLFALSGAYLATNTLRICAKLINL</sequence>
<gene>
    <name evidence="1" type="ORF">BDV24DRAFT_124939</name>
</gene>
<proteinExistence type="predicted"/>
<evidence type="ECO:0000313" key="1">
    <source>
        <dbReference type="EMBL" id="KAE8345871.1"/>
    </source>
</evidence>
<dbReference type="AlphaFoldDB" id="A0A5N6YKF7"/>
<reference evidence="1" key="1">
    <citation type="submission" date="2019-04" db="EMBL/GenBank/DDBJ databases">
        <title>Friends and foes A comparative genomics study of 23 Aspergillus species from section Flavi.</title>
        <authorList>
            <consortium name="DOE Joint Genome Institute"/>
            <person name="Kjaerbolling I."/>
            <person name="Vesth T."/>
            <person name="Frisvad J.C."/>
            <person name="Nybo J.L."/>
            <person name="Theobald S."/>
            <person name="Kildgaard S."/>
            <person name="Isbrandt T."/>
            <person name="Kuo A."/>
            <person name="Sato A."/>
            <person name="Lyhne E.K."/>
            <person name="Kogle M.E."/>
            <person name="Wiebenga A."/>
            <person name="Kun R.S."/>
            <person name="Lubbers R.J."/>
            <person name="Makela M.R."/>
            <person name="Barry K."/>
            <person name="Chovatia M."/>
            <person name="Clum A."/>
            <person name="Daum C."/>
            <person name="Haridas S."/>
            <person name="He G."/>
            <person name="LaButti K."/>
            <person name="Lipzen A."/>
            <person name="Mondo S."/>
            <person name="Riley R."/>
            <person name="Salamov A."/>
            <person name="Simmons B.A."/>
            <person name="Magnuson J.K."/>
            <person name="Henrissat B."/>
            <person name="Mortensen U.H."/>
            <person name="Larsen T.O."/>
            <person name="Devries R.P."/>
            <person name="Grigoriev I.V."/>
            <person name="Machida M."/>
            <person name="Baker S.E."/>
            <person name="Andersen M.R."/>
        </authorList>
    </citation>
    <scope>NUCLEOTIDE SEQUENCE</scope>
    <source>
        <strain evidence="1">CBS 117612</strain>
    </source>
</reference>
<name>A0A5N6YKF7_9EURO</name>
<organism evidence="1">
    <name type="scientific">Aspergillus arachidicola</name>
    <dbReference type="NCBI Taxonomy" id="656916"/>
    <lineage>
        <taxon>Eukaryota</taxon>
        <taxon>Fungi</taxon>
        <taxon>Dikarya</taxon>
        <taxon>Ascomycota</taxon>
        <taxon>Pezizomycotina</taxon>
        <taxon>Eurotiomycetes</taxon>
        <taxon>Eurotiomycetidae</taxon>
        <taxon>Eurotiales</taxon>
        <taxon>Aspergillaceae</taxon>
        <taxon>Aspergillus</taxon>
        <taxon>Aspergillus subgen. Circumdati</taxon>
    </lineage>
</organism>
<protein>
    <submittedName>
        <fullName evidence="1">Uncharacterized protein</fullName>
    </submittedName>
</protein>
<dbReference type="EMBL" id="ML737118">
    <property type="protein sequence ID" value="KAE8345871.1"/>
    <property type="molecule type" value="Genomic_DNA"/>
</dbReference>
<dbReference type="Proteomes" id="UP000325558">
    <property type="component" value="Unassembled WGS sequence"/>
</dbReference>
<accession>A0A5N6YKF7</accession>